<name>A0ABR4K2D7_9EURO</name>
<dbReference type="InterPro" id="IPR036864">
    <property type="entry name" value="Zn2-C6_fun-type_DNA-bd_sf"/>
</dbReference>
<dbReference type="PANTHER" id="PTHR47425">
    <property type="entry name" value="FARB-RELATED"/>
    <property type="match status" value="1"/>
</dbReference>
<sequence>MSPPHKSSVSSSAKGAKPQTRARVACSHCRARKVRCDGDRLGLPCTNCRMDKLECQLYCTKKQARKPYPSVTQPRPVQLVRLLPKYIQPIPSHIADADLRYFWLKGALNLPSTDACKLWDSYFQLVHPNLPILDRDRIMPCLSTGNGRHTISLLLFHCVMLVAQIFLDAYDNRCTNPAALQIMFDRARVLFDLGWETDRLTLLQSAILLSHYPTTTSTASKGPDYWISQAVSFAYALGLHRDPAETSRSPRDRSLRKQLWWSLYIRERLLHLDWGLPWIIWESAYDVPMLGPEDFESASLWPSDEDCSRHCTSQHTIDDQRLLVMTLIEKAKIARIIGRLVPISMGDSESIEHERQAKWLCRPIGAPTLRQVKAIMRDLYRWVRELPLEVICIQAGTPTTQRTVRSIMLDLNCSLLFCLYYLVTYHLTSLRWLQLATPSGTAPEDAIKALWAATRPIIHAVDRLMDDKLLGCFQLIGPSLIRPLLLCKILNNQAPPWMYPVLEIERIPLLVEEIGKNDRFFTWARSFPHIGILKDDPSNCNTSTSEACEVDVAGLCASLMGPNIFDVVLSELASPSAGSEYSVSI</sequence>
<evidence type="ECO:0000256" key="2">
    <source>
        <dbReference type="ARBA" id="ARBA00023015"/>
    </source>
</evidence>
<evidence type="ECO:0000256" key="3">
    <source>
        <dbReference type="ARBA" id="ARBA00023125"/>
    </source>
</evidence>
<dbReference type="CDD" id="cd12148">
    <property type="entry name" value="fungal_TF_MHR"/>
    <property type="match status" value="1"/>
</dbReference>
<reference evidence="7 8" key="1">
    <citation type="submission" date="2024-07" db="EMBL/GenBank/DDBJ databases">
        <title>Section-level genome sequencing and comparative genomics of Aspergillus sections Usti and Cavernicolus.</title>
        <authorList>
            <consortium name="Lawrence Berkeley National Laboratory"/>
            <person name="Nybo J.L."/>
            <person name="Vesth T.C."/>
            <person name="Theobald S."/>
            <person name="Frisvad J.C."/>
            <person name="Larsen T.O."/>
            <person name="Kjaerboelling I."/>
            <person name="Rothschild-Mancinelli K."/>
            <person name="Lyhne E.K."/>
            <person name="Kogle M.E."/>
            <person name="Barry K."/>
            <person name="Clum A."/>
            <person name="Na H."/>
            <person name="Ledsgaard L."/>
            <person name="Lin J."/>
            <person name="Lipzen A."/>
            <person name="Kuo A."/>
            <person name="Riley R."/>
            <person name="Mondo S."/>
            <person name="Labutti K."/>
            <person name="Haridas S."/>
            <person name="Pangalinan J."/>
            <person name="Salamov A.A."/>
            <person name="Simmons B.A."/>
            <person name="Magnuson J.K."/>
            <person name="Chen J."/>
            <person name="Drula E."/>
            <person name="Henrissat B."/>
            <person name="Wiebenga A."/>
            <person name="Lubbers R.J."/>
            <person name="Gomes A.C."/>
            <person name="Makela M.R."/>
            <person name="Stajich J."/>
            <person name="Grigoriev I.V."/>
            <person name="Mortensen U.H."/>
            <person name="De Vries R.P."/>
            <person name="Baker S.E."/>
            <person name="Andersen M.R."/>
        </authorList>
    </citation>
    <scope>NUCLEOTIDE SEQUENCE [LARGE SCALE GENOMIC DNA]</scope>
    <source>
        <strain evidence="7 8">CBS 123904</strain>
    </source>
</reference>
<evidence type="ECO:0000256" key="5">
    <source>
        <dbReference type="ARBA" id="ARBA00023242"/>
    </source>
</evidence>
<evidence type="ECO:0000256" key="4">
    <source>
        <dbReference type="ARBA" id="ARBA00023163"/>
    </source>
</evidence>
<keyword evidence="2" id="KW-0805">Transcription regulation</keyword>
<accession>A0ABR4K2D7</accession>
<dbReference type="SMART" id="SM00906">
    <property type="entry name" value="Fungal_trans"/>
    <property type="match status" value="1"/>
</dbReference>
<evidence type="ECO:0000256" key="1">
    <source>
        <dbReference type="ARBA" id="ARBA00022723"/>
    </source>
</evidence>
<dbReference type="SMART" id="SM00066">
    <property type="entry name" value="GAL4"/>
    <property type="match status" value="1"/>
</dbReference>
<gene>
    <name evidence="7" type="ORF">BJY01DRAFT_263341</name>
</gene>
<dbReference type="EMBL" id="JBFXLU010000064">
    <property type="protein sequence ID" value="KAL2846379.1"/>
    <property type="molecule type" value="Genomic_DNA"/>
</dbReference>
<proteinExistence type="predicted"/>
<protein>
    <submittedName>
        <fullName evidence="7">Fungal-specific transcription factor domain-containing protein</fullName>
    </submittedName>
</protein>
<feature type="domain" description="Zn(2)-C6 fungal-type" evidence="6">
    <location>
        <begin position="25"/>
        <end position="57"/>
    </location>
</feature>
<keyword evidence="3" id="KW-0238">DNA-binding</keyword>
<organism evidence="7 8">
    <name type="scientific">Aspergillus pseudoustus</name>
    <dbReference type="NCBI Taxonomy" id="1810923"/>
    <lineage>
        <taxon>Eukaryota</taxon>
        <taxon>Fungi</taxon>
        <taxon>Dikarya</taxon>
        <taxon>Ascomycota</taxon>
        <taxon>Pezizomycotina</taxon>
        <taxon>Eurotiomycetes</taxon>
        <taxon>Eurotiomycetidae</taxon>
        <taxon>Eurotiales</taxon>
        <taxon>Aspergillaceae</taxon>
        <taxon>Aspergillus</taxon>
        <taxon>Aspergillus subgen. Nidulantes</taxon>
    </lineage>
</organism>
<keyword evidence="8" id="KW-1185">Reference proteome</keyword>
<dbReference type="PROSITE" id="PS00463">
    <property type="entry name" value="ZN2_CY6_FUNGAL_1"/>
    <property type="match status" value="1"/>
</dbReference>
<dbReference type="Pfam" id="PF00172">
    <property type="entry name" value="Zn_clus"/>
    <property type="match status" value="1"/>
</dbReference>
<keyword evidence="4" id="KW-0804">Transcription</keyword>
<dbReference type="PROSITE" id="PS50048">
    <property type="entry name" value="ZN2_CY6_FUNGAL_2"/>
    <property type="match status" value="1"/>
</dbReference>
<dbReference type="Gene3D" id="4.10.240.10">
    <property type="entry name" value="Zn(2)-C6 fungal-type DNA-binding domain"/>
    <property type="match status" value="1"/>
</dbReference>
<dbReference type="SUPFAM" id="SSF57701">
    <property type="entry name" value="Zn2/Cys6 DNA-binding domain"/>
    <property type="match status" value="1"/>
</dbReference>
<evidence type="ECO:0000313" key="8">
    <source>
        <dbReference type="Proteomes" id="UP001610446"/>
    </source>
</evidence>
<keyword evidence="5" id="KW-0539">Nucleus</keyword>
<dbReference type="InterPro" id="IPR007219">
    <property type="entry name" value="XnlR_reg_dom"/>
</dbReference>
<evidence type="ECO:0000259" key="6">
    <source>
        <dbReference type="PROSITE" id="PS50048"/>
    </source>
</evidence>
<comment type="caution">
    <text evidence="7">The sequence shown here is derived from an EMBL/GenBank/DDBJ whole genome shotgun (WGS) entry which is preliminary data.</text>
</comment>
<dbReference type="CDD" id="cd00067">
    <property type="entry name" value="GAL4"/>
    <property type="match status" value="1"/>
</dbReference>
<dbReference type="Proteomes" id="UP001610446">
    <property type="component" value="Unassembled WGS sequence"/>
</dbReference>
<dbReference type="PANTHER" id="PTHR47425:SF3">
    <property type="entry name" value="ZN(II)2CYS6 TRANSCRIPTION FACTOR (EUROFUNG)"/>
    <property type="match status" value="1"/>
</dbReference>
<dbReference type="InterPro" id="IPR001138">
    <property type="entry name" value="Zn2Cys6_DnaBD"/>
</dbReference>
<dbReference type="Pfam" id="PF04082">
    <property type="entry name" value="Fungal_trans"/>
    <property type="match status" value="1"/>
</dbReference>
<dbReference type="InterPro" id="IPR052761">
    <property type="entry name" value="Fungal_Detox/Toxin_TFs"/>
</dbReference>
<evidence type="ECO:0000313" key="7">
    <source>
        <dbReference type="EMBL" id="KAL2846379.1"/>
    </source>
</evidence>
<keyword evidence="1" id="KW-0479">Metal-binding</keyword>